<evidence type="ECO:0000256" key="1">
    <source>
        <dbReference type="ARBA" id="ARBA00025758"/>
    </source>
</evidence>
<feature type="compositionally biased region" description="Basic and acidic residues" evidence="2">
    <location>
        <begin position="183"/>
        <end position="205"/>
    </location>
</feature>
<dbReference type="PANTHER" id="PTHR12794">
    <property type="entry name" value="GEMIN2"/>
    <property type="match status" value="1"/>
</dbReference>
<dbReference type="AlphaFoldDB" id="A0AAD6U815"/>
<keyword evidence="4" id="KW-1185">Reference proteome</keyword>
<evidence type="ECO:0000256" key="2">
    <source>
        <dbReference type="SAM" id="MobiDB-lite"/>
    </source>
</evidence>
<feature type="compositionally biased region" description="Basic and acidic residues" evidence="2">
    <location>
        <begin position="1"/>
        <end position="10"/>
    </location>
</feature>
<dbReference type="Gene3D" id="1.20.58.1070">
    <property type="match status" value="1"/>
</dbReference>
<dbReference type="GO" id="GO:0032797">
    <property type="term" value="C:SMN complex"/>
    <property type="evidence" value="ECO:0007669"/>
    <property type="project" value="TreeGrafter"/>
</dbReference>
<dbReference type="GO" id="GO:0000387">
    <property type="term" value="P:spliceosomal snRNP assembly"/>
    <property type="evidence" value="ECO:0007669"/>
    <property type="project" value="InterPro"/>
</dbReference>
<dbReference type="Proteomes" id="UP001222325">
    <property type="component" value="Unassembled WGS sequence"/>
</dbReference>
<feature type="region of interest" description="Disordered" evidence="2">
    <location>
        <begin position="1"/>
        <end position="22"/>
    </location>
</feature>
<proteinExistence type="inferred from homology"/>
<comment type="caution">
    <text evidence="3">The sequence shown here is derived from an EMBL/GenBank/DDBJ whole genome shotgun (WGS) entry which is preliminary data.</text>
</comment>
<dbReference type="EMBL" id="JARJCN010000014">
    <property type="protein sequence ID" value="KAJ7094580.1"/>
    <property type="molecule type" value="Genomic_DNA"/>
</dbReference>
<dbReference type="Pfam" id="PF04938">
    <property type="entry name" value="SIP1"/>
    <property type="match status" value="1"/>
</dbReference>
<evidence type="ECO:0000313" key="3">
    <source>
        <dbReference type="EMBL" id="KAJ7094580.1"/>
    </source>
</evidence>
<protein>
    <submittedName>
        <fullName evidence="3">Uncharacterized protein</fullName>
    </submittedName>
</protein>
<reference evidence="3" key="1">
    <citation type="submission" date="2023-03" db="EMBL/GenBank/DDBJ databases">
        <title>Massive genome expansion in bonnet fungi (Mycena s.s.) driven by repeated elements and novel gene families across ecological guilds.</title>
        <authorList>
            <consortium name="Lawrence Berkeley National Laboratory"/>
            <person name="Harder C.B."/>
            <person name="Miyauchi S."/>
            <person name="Viragh M."/>
            <person name="Kuo A."/>
            <person name="Thoen E."/>
            <person name="Andreopoulos B."/>
            <person name="Lu D."/>
            <person name="Skrede I."/>
            <person name="Drula E."/>
            <person name="Henrissat B."/>
            <person name="Morin E."/>
            <person name="Kohler A."/>
            <person name="Barry K."/>
            <person name="LaButti K."/>
            <person name="Morin E."/>
            <person name="Salamov A."/>
            <person name="Lipzen A."/>
            <person name="Mereny Z."/>
            <person name="Hegedus B."/>
            <person name="Baldrian P."/>
            <person name="Stursova M."/>
            <person name="Weitz H."/>
            <person name="Taylor A."/>
            <person name="Grigoriev I.V."/>
            <person name="Nagy L.G."/>
            <person name="Martin F."/>
            <person name="Kauserud H."/>
        </authorList>
    </citation>
    <scope>NUCLEOTIDE SEQUENCE</scope>
    <source>
        <strain evidence="3">CBHHK173m</strain>
    </source>
</reference>
<feature type="region of interest" description="Disordered" evidence="2">
    <location>
        <begin position="168"/>
        <end position="226"/>
    </location>
</feature>
<dbReference type="InterPro" id="IPR035426">
    <property type="entry name" value="Gemin2/Brr1"/>
</dbReference>
<comment type="similarity">
    <text evidence="1">Belongs to the gemin-2 family.</text>
</comment>
<evidence type="ECO:0000313" key="4">
    <source>
        <dbReference type="Proteomes" id="UP001222325"/>
    </source>
</evidence>
<gene>
    <name evidence="3" type="ORF">B0H15DRAFT_946980</name>
</gene>
<name>A0AAD6U815_9AGAR</name>
<dbReference type="GO" id="GO:0005634">
    <property type="term" value="C:nucleus"/>
    <property type="evidence" value="ECO:0007669"/>
    <property type="project" value="TreeGrafter"/>
</dbReference>
<dbReference type="PANTHER" id="PTHR12794:SF0">
    <property type="entry name" value="GEM-ASSOCIATED PROTEIN 2"/>
    <property type="match status" value="1"/>
</dbReference>
<organism evidence="3 4">
    <name type="scientific">Mycena belliarum</name>
    <dbReference type="NCBI Taxonomy" id="1033014"/>
    <lineage>
        <taxon>Eukaryota</taxon>
        <taxon>Fungi</taxon>
        <taxon>Dikarya</taxon>
        <taxon>Basidiomycota</taxon>
        <taxon>Agaricomycotina</taxon>
        <taxon>Agaricomycetes</taxon>
        <taxon>Agaricomycetidae</taxon>
        <taxon>Agaricales</taxon>
        <taxon>Marasmiineae</taxon>
        <taxon>Mycenaceae</taxon>
        <taxon>Mycena</taxon>
    </lineage>
</organism>
<sequence length="357" mass="41161">MPPKRKRDDHDESDDEDTSFGRQILPVANLPADFQGEPEDGMQYLFTVRRDARHLPHVTRVTNPYEIAERPPHPPSDILPSVHPALPSSEWRPLFEMRCRNFRKNVVQPTIHIQQSARTDNRKLLPDLKERDLWWAFLSGRPASEWDIPKKLKQGQIARRFQRGMRAFADDDDSTTEVPYAETSRDGARDTPDKLPIKEDTEARPRLPTPSDTSAPTGPVAPEDIIYAPREPTPSLLKLIDQRMALHLLMYFTHWTNLHLQPEKVYRVTQTHARWIFFLLSRVDDYISADEMHLLRNLTRAFLALLGDLTRPKAEAARAVPDDINPASCWLIISAVVGIWGQRDLWMDAEDTIRHAK</sequence>
<accession>A0AAD6U815</accession>